<reference evidence="1 2" key="1">
    <citation type="journal article" date="2010" name="J. Bacteriol.">
        <title>The complete genome sequence of Croceibacter atlanticus HTCC2559T.</title>
        <authorList>
            <person name="Oh H.M."/>
            <person name="Kang I."/>
            <person name="Ferriera S."/>
            <person name="Giovannoni S.J."/>
            <person name="Cho J.C."/>
        </authorList>
    </citation>
    <scope>NUCLEOTIDE SEQUENCE [LARGE SCALE GENOMIC DNA]</scope>
    <source>
        <strain evidence="2">ATCC BAA-628 / HTCC2559 / KCTC 12090</strain>
    </source>
</reference>
<dbReference type="Proteomes" id="UP000002297">
    <property type="component" value="Chromosome"/>
</dbReference>
<accession>A3UAI2</accession>
<sequence length="121" mass="14066">MWKPITEIEILVKILKTETDLNGELWNFWQLIKINPEKWTEPDYGSEGGGFWVVGICGKKVIWFNDIEDGFNISDYNEYGKIEGYYCNQDELRWTVTHLFDLIKFGGDAIEQAGPPQSIKE</sequence>
<gene>
    <name evidence="1" type="ordered locus">CA2559_12298</name>
</gene>
<dbReference type="eggNOG" id="ENOG50333R4">
    <property type="taxonomic scope" value="Bacteria"/>
</dbReference>
<evidence type="ECO:0000313" key="1">
    <source>
        <dbReference type="EMBL" id="EAP86818.1"/>
    </source>
</evidence>
<organism evidence="1 2">
    <name type="scientific">Croceibacter atlanticus (strain ATCC BAA-628 / JCM 21780 / CIP 108009 / IAM 15332 / KCTC 12090 / HTCC2559)</name>
    <dbReference type="NCBI Taxonomy" id="216432"/>
    <lineage>
        <taxon>Bacteria</taxon>
        <taxon>Pseudomonadati</taxon>
        <taxon>Bacteroidota</taxon>
        <taxon>Flavobacteriia</taxon>
        <taxon>Flavobacteriales</taxon>
        <taxon>Flavobacteriaceae</taxon>
        <taxon>Croceibacter</taxon>
    </lineage>
</organism>
<keyword evidence="2" id="KW-1185">Reference proteome</keyword>
<dbReference type="EMBL" id="CP002046">
    <property type="protein sequence ID" value="EAP86818.1"/>
    <property type="molecule type" value="Genomic_DNA"/>
</dbReference>
<proteinExistence type="predicted"/>
<dbReference type="GeneID" id="89454174"/>
<name>A3UAI2_CROAH</name>
<evidence type="ECO:0000313" key="2">
    <source>
        <dbReference type="Proteomes" id="UP000002297"/>
    </source>
</evidence>
<dbReference type="RefSeq" id="WP_013188199.1">
    <property type="nucleotide sequence ID" value="NC_014230.1"/>
</dbReference>
<dbReference type="KEGG" id="cat:CA2559_12298"/>
<dbReference type="HOGENOM" id="CLU_164511_0_0_10"/>
<dbReference type="AlphaFoldDB" id="A3UAI2"/>
<protein>
    <submittedName>
        <fullName evidence="1">Uncharacterized protein</fullName>
    </submittedName>
</protein>